<evidence type="ECO:0000313" key="2">
    <source>
        <dbReference type="EMBL" id="AVO22707.1"/>
    </source>
</evidence>
<dbReference type="EMBL" id="MH000603">
    <property type="protein sequence ID" value="AVO22707.1"/>
    <property type="molecule type" value="Genomic_DNA"/>
</dbReference>
<reference evidence="3" key="1">
    <citation type="journal article" date="2018" name="Nat. Commun.">
        <title>Widespread anti-CRISPR proteins in virulent bacteriophages inhibit a range of Cas9 proteins.</title>
        <authorList>
            <person name="Hynes A.P."/>
            <person name="Rousseau G.M."/>
            <person name="Agudelo D."/>
            <person name="Goulet A."/>
            <person name="Amigues B."/>
            <person name="Loehr J."/>
            <person name="Romero D.A."/>
            <person name="Fremaux C."/>
            <person name="Horvath P."/>
            <person name="Doyon Y."/>
            <person name="Cambillau C."/>
            <person name="Moineau S."/>
        </authorList>
    </citation>
    <scope>NUCLEOTIDE SEQUENCE [LARGE SCALE GENOMIC DNA]</scope>
</reference>
<dbReference type="InterPro" id="IPR010779">
    <property type="entry name" value="DUF1372"/>
</dbReference>
<gene>
    <name evidence="2" type="ORF">D1024_046</name>
</gene>
<evidence type="ECO:0000256" key="1">
    <source>
        <dbReference type="SAM" id="Phobius"/>
    </source>
</evidence>
<dbReference type="Pfam" id="PF07116">
    <property type="entry name" value="DUF1372"/>
    <property type="match status" value="1"/>
</dbReference>
<proteinExistence type="predicted"/>
<keyword evidence="1" id="KW-1133">Transmembrane helix</keyword>
<keyword evidence="1" id="KW-0472">Membrane</keyword>
<dbReference type="Proteomes" id="UP000246231">
    <property type="component" value="Genome"/>
</dbReference>
<sequence length="90" mass="10081">MTTSLKRDNQLRFLLLISIVINVTTIIRVTNRPVEAIVVHKVELHGKVTGKSMVYTIDCGAYGKFLVSKEQYDSVQVGDEIPSYLKGRGQ</sequence>
<keyword evidence="3" id="KW-1185">Reference proteome</keyword>
<protein>
    <recommendedName>
        <fullName evidence="4">Phage protein</fullName>
    </recommendedName>
</protein>
<evidence type="ECO:0008006" key="4">
    <source>
        <dbReference type="Google" id="ProtNLM"/>
    </source>
</evidence>
<keyword evidence="1" id="KW-0812">Transmembrane</keyword>
<accession>A0A2U7VJZ5</accession>
<organism evidence="2 3">
    <name type="scientific">Streptococcus phage D1024</name>
    <dbReference type="NCBI Taxonomy" id="2108109"/>
    <lineage>
        <taxon>Viruses</taxon>
        <taxon>Duplodnaviria</taxon>
        <taxon>Heunggongvirae</taxon>
        <taxon>Uroviricota</taxon>
        <taxon>Caudoviricetes</taxon>
        <taxon>Aliceevansviridae</taxon>
        <taxon>Moineauvirus</taxon>
        <taxon>Moineauvirus D1024</taxon>
    </lineage>
</organism>
<feature type="transmembrane region" description="Helical" evidence="1">
    <location>
        <begin position="12"/>
        <end position="30"/>
    </location>
</feature>
<evidence type="ECO:0000313" key="3">
    <source>
        <dbReference type="Proteomes" id="UP000246231"/>
    </source>
</evidence>
<name>A0A2U7VJZ5_9CAUD</name>